<evidence type="ECO:0000256" key="1">
    <source>
        <dbReference type="SAM" id="Coils"/>
    </source>
</evidence>
<keyword evidence="1" id="KW-0175">Coiled coil</keyword>
<feature type="compositionally biased region" description="Low complexity" evidence="2">
    <location>
        <begin position="12"/>
        <end position="26"/>
    </location>
</feature>
<dbReference type="EMBL" id="JBBLZC010000009">
    <property type="protein sequence ID" value="MEK0083652.1"/>
    <property type="molecule type" value="Genomic_DNA"/>
</dbReference>
<reference evidence="4 5" key="1">
    <citation type="submission" date="2024-01" db="EMBL/GenBank/DDBJ databases">
        <title>Multi-omics insights into the function and evolution of sodium benzoate biodegradation pathways in Benzoatithermus flavus gen. nov., sp. nov. from hot spring.</title>
        <authorList>
            <person name="Hu C.-J."/>
            <person name="Li W.-J."/>
        </authorList>
    </citation>
    <scope>NUCLEOTIDE SEQUENCE [LARGE SCALE GENOMIC DNA]</scope>
    <source>
        <strain evidence="4 5">SYSU G07066</strain>
    </source>
</reference>
<evidence type="ECO:0000313" key="4">
    <source>
        <dbReference type="EMBL" id="MEK0083652.1"/>
    </source>
</evidence>
<feature type="coiled-coil region" evidence="1">
    <location>
        <begin position="192"/>
        <end position="219"/>
    </location>
</feature>
<feature type="compositionally biased region" description="Basic and acidic residues" evidence="2">
    <location>
        <begin position="1"/>
        <end position="11"/>
    </location>
</feature>
<evidence type="ECO:0000256" key="2">
    <source>
        <dbReference type="SAM" id="MobiDB-lite"/>
    </source>
</evidence>
<keyword evidence="5" id="KW-1185">Reference proteome</keyword>
<keyword evidence="3" id="KW-0472">Membrane</keyword>
<sequence length="569" mass="59740">MARGRNNDRSRSAAPSGRSRPADPSGHGSAPENEAKGRRVELARYETVEFEEIDEPGGAGGVRARTAPAAGADDVAADRRNHAMSQPEDTSPATPTAAEGGSSPDLRAADSTAPRRRGGTGFLAGLIGGLLGTAAVLAGGGWYAYEYGPLKPALGRFEAAETAARNAEAGVGRLGDQLGQLRGDLDGLKTALQGTNADLQKTNAAIAALNDRVAASEKATSDLAAASEKARSDLAATVEQASTSFRKASEEVIGRLEAVNAKLVEVEQHQPADVVDKGTVAAVAQKQAAIDQSQAKLEGALSRLEQLVAQGLEAGNQQAAALRTVVDATRSRLDELVAGQRELMALKDQMAQQGEAIRKNQAAFEELGQRIAAVRGDLERQLRDVTDHLTTLDAQRERSVGLSIAVHDIETAIQNGQPFEPALETLTQLGQGDDVVAAAIRKLQPVADSGVVSSAELARRLAEIEAKLKPTPKEQPKDWLERTRQNLTGLVSIHPEGEEAVPGLNAVRAATRALEAQDLPGAVSALEPLAQAGNRDAVAWIDAARQRLAAREALEALQQHVKTLLAQQG</sequence>
<protein>
    <submittedName>
        <fullName evidence="4">Uncharacterized protein</fullName>
    </submittedName>
</protein>
<dbReference type="RefSeq" id="WP_418159502.1">
    <property type="nucleotide sequence ID" value="NZ_JBBLZC010000009.1"/>
</dbReference>
<gene>
    <name evidence="4" type="ORF">U1T56_10850</name>
</gene>
<dbReference type="Proteomes" id="UP001375743">
    <property type="component" value="Unassembled WGS sequence"/>
</dbReference>
<feature type="compositionally biased region" description="Low complexity" evidence="2">
    <location>
        <begin position="62"/>
        <end position="74"/>
    </location>
</feature>
<keyword evidence="3" id="KW-0812">Transmembrane</keyword>
<keyword evidence="3" id="KW-1133">Transmembrane helix</keyword>
<accession>A0ABU8XR56</accession>
<feature type="region of interest" description="Disordered" evidence="2">
    <location>
        <begin position="1"/>
        <end position="115"/>
    </location>
</feature>
<evidence type="ECO:0000256" key="3">
    <source>
        <dbReference type="SAM" id="Phobius"/>
    </source>
</evidence>
<feature type="transmembrane region" description="Helical" evidence="3">
    <location>
        <begin position="122"/>
        <end position="145"/>
    </location>
</feature>
<feature type="compositionally biased region" description="Polar residues" evidence="2">
    <location>
        <begin position="83"/>
        <end position="94"/>
    </location>
</feature>
<name>A0ABU8XR56_9PROT</name>
<evidence type="ECO:0000313" key="5">
    <source>
        <dbReference type="Proteomes" id="UP001375743"/>
    </source>
</evidence>
<organism evidence="4 5">
    <name type="scientific">Benzoatithermus flavus</name>
    <dbReference type="NCBI Taxonomy" id="3108223"/>
    <lineage>
        <taxon>Bacteria</taxon>
        <taxon>Pseudomonadati</taxon>
        <taxon>Pseudomonadota</taxon>
        <taxon>Alphaproteobacteria</taxon>
        <taxon>Geminicoccales</taxon>
        <taxon>Geminicoccaceae</taxon>
        <taxon>Benzoatithermus</taxon>
    </lineage>
</organism>
<feature type="compositionally biased region" description="Basic and acidic residues" evidence="2">
    <location>
        <begin position="33"/>
        <end position="47"/>
    </location>
</feature>
<comment type="caution">
    <text evidence="4">The sequence shown here is derived from an EMBL/GenBank/DDBJ whole genome shotgun (WGS) entry which is preliminary data.</text>
</comment>
<proteinExistence type="predicted"/>